<name>A0A552ICJ6_9CHRO</name>
<accession>A0A552ICJ6</accession>
<evidence type="ECO:0000313" key="3">
    <source>
        <dbReference type="Proteomes" id="UP000319191"/>
    </source>
</evidence>
<gene>
    <name evidence="2" type="ORF">EWV54_24425</name>
</gene>
<keyword evidence="1" id="KW-1133">Transmembrane helix</keyword>
<proteinExistence type="predicted"/>
<keyword evidence="1" id="KW-0812">Transmembrane</keyword>
<keyword evidence="1" id="KW-0472">Membrane</keyword>
<protein>
    <submittedName>
        <fullName evidence="2">Uncharacterized protein</fullName>
    </submittedName>
</protein>
<comment type="caution">
    <text evidence="2">The sequence shown here is derived from an EMBL/GenBank/DDBJ whole genome shotgun (WGS) entry which is preliminary data.</text>
</comment>
<dbReference type="Proteomes" id="UP000319191">
    <property type="component" value="Unassembled WGS sequence"/>
</dbReference>
<feature type="transmembrane region" description="Helical" evidence="1">
    <location>
        <begin position="112"/>
        <end position="139"/>
    </location>
</feature>
<evidence type="ECO:0000313" key="2">
    <source>
        <dbReference type="EMBL" id="TRU81185.1"/>
    </source>
</evidence>
<organism evidence="2 3">
    <name type="scientific">Microcystis novacekii Mn_MB_F_20050700_S1D</name>
    <dbReference type="NCBI Taxonomy" id="2486266"/>
    <lineage>
        <taxon>Bacteria</taxon>
        <taxon>Bacillati</taxon>
        <taxon>Cyanobacteriota</taxon>
        <taxon>Cyanophyceae</taxon>
        <taxon>Oscillatoriophycideae</taxon>
        <taxon>Chroococcales</taxon>
        <taxon>Microcystaceae</taxon>
        <taxon>Microcystis</taxon>
    </lineage>
</organism>
<reference evidence="2 3" key="1">
    <citation type="submission" date="2019-01" db="EMBL/GenBank/DDBJ databases">
        <title>Coherence of Microcystis species and biogeography revealed through population genomics.</title>
        <authorList>
            <person name="Perez-Carrascal O.M."/>
            <person name="Terrat Y."/>
            <person name="Giani A."/>
            <person name="Fortin N."/>
            <person name="Tromas N."/>
            <person name="Shapiro B.J."/>
        </authorList>
    </citation>
    <scope>NUCLEOTIDE SEQUENCE [LARGE SCALE GENOMIC DNA]</scope>
    <source>
        <strain evidence="2">Mn_MB_F_20050700_S1D</strain>
    </source>
</reference>
<evidence type="ECO:0000256" key="1">
    <source>
        <dbReference type="SAM" id="Phobius"/>
    </source>
</evidence>
<dbReference type="AlphaFoldDB" id="A0A552ICJ6"/>
<dbReference type="EMBL" id="SFAV01000340">
    <property type="protein sequence ID" value="TRU81185.1"/>
    <property type="molecule type" value="Genomic_DNA"/>
</dbReference>
<sequence>MAFYAFRLDRINVITPRSNHLDDDVVTFGVLVNQVDIGHGTATFPSLSSGSMTLLPEVPPRNRKNINQRWECGPYEFSSGDLIHVFYSGFNIADDHNITLDTQKQDQIELKILNAILTGAVGAIGGLIGAAIGAVLGAITDPIGSLLGYQPPVRCNGLVFSDAVEFSGAGLDSLVMTVTSGDYRPRITFTKRYTDETTHNDQCGEIAKTEIVFSIIKVSSISIRALLLSRFLNVSPKNGLRHLASTASTFSVKSLLGVRSP</sequence>